<evidence type="ECO:0000256" key="4">
    <source>
        <dbReference type="SAM" id="MobiDB-lite"/>
    </source>
</evidence>
<dbReference type="InterPro" id="IPR039537">
    <property type="entry name" value="Retrotran_Ty1/copia-like"/>
</dbReference>
<evidence type="ECO:0000313" key="8">
    <source>
        <dbReference type="EMBL" id="GEU66743.1"/>
    </source>
</evidence>
<proteinExistence type="predicted"/>
<feature type="region of interest" description="Disordered" evidence="4">
    <location>
        <begin position="1275"/>
        <end position="1346"/>
    </location>
</feature>
<keyword evidence="2" id="KW-0378">Hydrolase</keyword>
<feature type="region of interest" description="Disordered" evidence="4">
    <location>
        <begin position="2315"/>
        <end position="2346"/>
    </location>
</feature>
<dbReference type="GO" id="GO:0016787">
    <property type="term" value="F:hydrolase activity"/>
    <property type="evidence" value="ECO:0007669"/>
    <property type="project" value="UniProtKB-KW"/>
</dbReference>
<dbReference type="Pfam" id="PF25597">
    <property type="entry name" value="SH3_retrovirus"/>
    <property type="match status" value="1"/>
</dbReference>
<name>A0A6L2LY68_TANCI</name>
<organism evidence="8">
    <name type="scientific">Tanacetum cinerariifolium</name>
    <name type="common">Dalmatian daisy</name>
    <name type="synonym">Chrysanthemum cinerariifolium</name>
    <dbReference type="NCBI Taxonomy" id="118510"/>
    <lineage>
        <taxon>Eukaryota</taxon>
        <taxon>Viridiplantae</taxon>
        <taxon>Streptophyta</taxon>
        <taxon>Embryophyta</taxon>
        <taxon>Tracheophyta</taxon>
        <taxon>Spermatophyta</taxon>
        <taxon>Magnoliopsida</taxon>
        <taxon>eudicotyledons</taxon>
        <taxon>Gunneridae</taxon>
        <taxon>Pentapetalae</taxon>
        <taxon>asterids</taxon>
        <taxon>campanulids</taxon>
        <taxon>Asterales</taxon>
        <taxon>Asteraceae</taxon>
        <taxon>Asteroideae</taxon>
        <taxon>Anthemideae</taxon>
        <taxon>Anthemidinae</taxon>
        <taxon>Tanacetum</taxon>
    </lineage>
</organism>
<gene>
    <name evidence="8" type="ORF">Tci_038721</name>
</gene>
<dbReference type="Pfam" id="PF13976">
    <property type="entry name" value="gag_pre-integrs"/>
    <property type="match status" value="1"/>
</dbReference>
<dbReference type="Pfam" id="PF07727">
    <property type="entry name" value="RVT_2"/>
    <property type="match status" value="1"/>
</dbReference>
<feature type="compositionally biased region" description="Basic and acidic residues" evidence="4">
    <location>
        <begin position="2315"/>
        <end position="2337"/>
    </location>
</feature>
<feature type="domain" description="Reverse transcriptase Ty1/copia-type" evidence="5">
    <location>
        <begin position="841"/>
        <end position="961"/>
    </location>
</feature>
<dbReference type="GO" id="GO:0046872">
    <property type="term" value="F:metal ion binding"/>
    <property type="evidence" value="ECO:0007669"/>
    <property type="project" value="UniProtKB-KW"/>
</dbReference>
<feature type="domain" description="GAG-pre-integrase" evidence="6">
    <location>
        <begin position="525"/>
        <end position="581"/>
    </location>
</feature>
<feature type="domain" description="Retroviral polymerase SH3-like" evidence="7">
    <location>
        <begin position="650"/>
        <end position="697"/>
    </location>
</feature>
<protein>
    <submittedName>
        <fullName evidence="8">Uncharacterized protein</fullName>
    </submittedName>
</protein>
<feature type="region of interest" description="Disordered" evidence="4">
    <location>
        <begin position="348"/>
        <end position="378"/>
    </location>
</feature>
<feature type="region of interest" description="Disordered" evidence="4">
    <location>
        <begin position="729"/>
        <end position="757"/>
    </location>
</feature>
<evidence type="ECO:0000259" key="6">
    <source>
        <dbReference type="Pfam" id="PF13976"/>
    </source>
</evidence>
<feature type="compositionally biased region" description="Low complexity" evidence="4">
    <location>
        <begin position="359"/>
        <end position="371"/>
    </location>
</feature>
<sequence length="2360" mass="267615">MAGSDDENPPQQAPHTVSTIKLHNLKKGEYDIWAMKIEHYLTYTDYPIWEVIQRGNGPVSVSIDTNGVIKVLPPKAAEEILARERERKARTTLLIALPEDHLVKFHKMTDAKEMWEAIKSKFGVSTKDANQKFLKSLSASWSQVAMIFMRLKKFYKKTGRKLQFDAKEPVGFDKTKEKPKALVTLDGDGVDWTSHSKDEKENFNLMAYSNSGLDTEREQLGDASIEIQAYYQALKKVEAQLVAHQKNQLWYEEKIRFMKIDLDDKTDVLTYHKKLLAEAKKEKEELKAKIEKWQNSSKGLHNLLDSQMSAKDKSGLGRNACSSPSNDKDLHAPRFDFVIDESMFTYGPKQSKTSESDAETSNSTSCESNSSVETFESVPKQVANKPKAVSEHKVWSDAPIIKEYESDSDDEHVTIPSKEQEKLSFAFVNTVKHVKTPRQTVKEQNTYSQNDPQNALKNKGIVDSGCSMHMTRNKAYLVKYQDYNGGPVAFGGSKGHITVLLRVPRQNNMHSFNLENIVPTGGLTCLIAKAIVDKSNKWHRRLGHVNFKNLNKLVKGNLVRGLPSKIFQNGHTCVACEKGKQHKASCIKREYNNARTPQQNEVSKRKNMTLIEATKTMLTDSFLPNTFWAEAVSTTCLFLIGCHVAILNAIDHLGKFDGKSDEGFLVGYSLNSKAFRVYNFKTKRVEENMHINFLENKPNVVGKGPNWLFDLDYLTDSMNYQLVRIENQANKTAGPKETNNSAGTQDNSDTSYSKKEAEPAQEYFVLPSWSSYTSTDKSSKAKNGGKKPKKDTSSKFNEKPVGAARAGSTNTVNTVSTPVSTTNPSRVFSVVPDFTNLETTINVSHIPTSKVYKNKKDERGVVVRNKARLVTQGYRQEKGIDYDEVFTPVDKIEAIHIFLAFASYMGFIVYQMDVKSAFLYGIIDEEVYVSQPLGFIDTKYPNKVYKVMKALYGLHQAPRACTLIETQKPLNKDEEAVDVTPKTLHLHAEKRIFSDYARANLDRKSTTGGCQFLGRRLISWQCKKQIIMATSTTEAEYVAAVGKHHFIRDAYEKKLIQVLKIHTDDNVADLLTKAFDVSSSQTVNDEKQIQATVDSKAVVVTEASIRSSLLFNDADGTAYLTNEAIFQNLSLMGYEGELNKLTFQKALFSPQWKYLIHTILHCLSSKSTSWNKFSTNIASAVICLAINQKFNFSKLIFDGMLRNLDTLKKKFLMYLRFLMMFLNNQIELGETFNDVYTTPDYNLKVFTNMSRKGVKFSGKITPLFPNMLTHTVVEEGKGSGASTEPQPTPSPTYPSTGDQPHVTESLSCHDTTQDSRDSLKGTNGSEWDQVQIPHNSPPSGSHTSDRAEGALNLLELIVLCTNLSNRVLALETVKEAQAAEIIALKTRIKKLESISKQGRKKAKPESTVDDSTIFDDLDVDYSMDYMDKKEDVDKGRQISTATPNVDAARQEVSAVEPRTPPTTSIFDDEDITMAQTLIKMKEKAKEKGMTIKDIEDSSRPARSILTLKPPLTIDPKSKGKRVLKESTVKKVKRSDLDAAQIAKDAEVARLVYEEELAELEREKEERQRQEEASKADIAEMYYEVQAGIDADALKFKATQRFAEIRSRPPTKSQLRNLMMTYLKNMGGYKHYQLNAKTFTEIQGLYERQKRVIDDFKPMDSDDAVKDIKEAAGVHKEKVLEEPDSTKVEVKQEGHEENIRKRPCRRLKMKATKKSKRQKTDADLEGEEKLRDFLKIILDEEEIIDYEVLDKRFPIINWESKFYHLDRHGAKCIYYRIFRSDGSSRWIKTFSEMVTRFDMLDLKKLYNLVIQRFETTTLEEDGTEIYMLAERRYPLTQETLERMLALRLIAESESEAAFDLLRFIQKQIDESRGHDGNDKDWKLTQEKFKELQYVWIHPPGVQEAQVEENIKVIENVNSWVSVPQTTQENGPSVSKISVLVTAEEKINKKNDVKARSLLLMALLNEHLLTFSQYSNAKTMYAAIKTRFRGDIKTMSIDDLYNNFKIVKQEVKKSVGASTSTQNIAFMTAPSTSSTNNVNTANSNVSTVNSNVNTASTKDSTASLNDATVYAFLANQPNGCQLVHEDLEQIYDDDLKEMDLKWQLTLLSIMARKFYQRTGKKITINGSDTSRYDKSKDNTRKTVNVEETSSKAMLAIDGVGFGWSDMTEEQVQTNIALMAFSDSEVYNDKACSKTCLKNYETLKKQCDDLIVKLNETKLKAATYKRGLATVEDQLVSFRKNEVLFSEEIAVLKREVGCKDYEMGVLKTEYEKVKQEKEGIDFKIAKFDKSSKSIGLDEFKEPKFNRYGPKDTVLKTTIECDKESDNSKENTDDSLEKEQVTDNESSFVESPLKFDKETVIDWK</sequence>
<dbReference type="InterPro" id="IPR025724">
    <property type="entry name" value="GAG-pre-integrase_dom"/>
</dbReference>
<comment type="caution">
    <text evidence="8">The sequence shown here is derived from an EMBL/GenBank/DDBJ whole genome shotgun (WGS) entry which is preliminary data.</text>
</comment>
<feature type="compositionally biased region" description="Polar residues" evidence="4">
    <location>
        <begin position="729"/>
        <end position="751"/>
    </location>
</feature>
<dbReference type="CDD" id="cd09272">
    <property type="entry name" value="RNase_HI_RT_Ty1"/>
    <property type="match status" value="1"/>
</dbReference>
<evidence type="ECO:0000256" key="3">
    <source>
        <dbReference type="SAM" id="Coils"/>
    </source>
</evidence>
<reference evidence="8" key="1">
    <citation type="journal article" date="2019" name="Sci. Rep.">
        <title>Draft genome of Tanacetum cinerariifolium, the natural source of mosquito coil.</title>
        <authorList>
            <person name="Yamashiro T."/>
            <person name="Shiraishi A."/>
            <person name="Satake H."/>
            <person name="Nakayama K."/>
        </authorList>
    </citation>
    <scope>NUCLEOTIDE SEQUENCE</scope>
</reference>
<accession>A0A6L2LY68</accession>
<evidence type="ECO:0000256" key="2">
    <source>
        <dbReference type="ARBA" id="ARBA00022801"/>
    </source>
</evidence>
<dbReference type="InterPro" id="IPR057670">
    <property type="entry name" value="SH3_retrovirus"/>
</dbReference>
<dbReference type="PANTHER" id="PTHR42648">
    <property type="entry name" value="TRANSPOSASE, PUTATIVE-RELATED"/>
    <property type="match status" value="1"/>
</dbReference>
<evidence type="ECO:0000259" key="5">
    <source>
        <dbReference type="Pfam" id="PF07727"/>
    </source>
</evidence>
<dbReference type="InterPro" id="IPR013103">
    <property type="entry name" value="RVT_2"/>
</dbReference>
<feature type="compositionally biased region" description="Polar residues" evidence="4">
    <location>
        <begin position="1320"/>
        <end position="1342"/>
    </location>
</feature>
<evidence type="ECO:0000256" key="1">
    <source>
        <dbReference type="ARBA" id="ARBA00022723"/>
    </source>
</evidence>
<keyword evidence="3" id="KW-0175">Coiled coil</keyword>
<evidence type="ECO:0000259" key="7">
    <source>
        <dbReference type="Pfam" id="PF25597"/>
    </source>
</evidence>
<dbReference type="EMBL" id="BKCJ010005435">
    <property type="protein sequence ID" value="GEU66743.1"/>
    <property type="molecule type" value="Genomic_DNA"/>
</dbReference>
<feature type="coiled-coil region" evidence="3">
    <location>
        <begin position="1542"/>
        <end position="1579"/>
    </location>
</feature>
<feature type="region of interest" description="Disordered" evidence="4">
    <location>
        <begin position="772"/>
        <end position="819"/>
    </location>
</feature>
<dbReference type="PANTHER" id="PTHR42648:SF21">
    <property type="entry name" value="CYSTEINE-RICH RLK (RECEPTOR-LIKE PROTEIN KINASE) 8"/>
    <property type="match status" value="1"/>
</dbReference>
<feature type="coiled-coil region" evidence="3">
    <location>
        <begin position="227"/>
        <end position="303"/>
    </location>
</feature>
<feature type="compositionally biased region" description="Low complexity" evidence="4">
    <location>
        <begin position="808"/>
        <end position="819"/>
    </location>
</feature>
<keyword evidence="1" id="KW-0479">Metal-binding</keyword>